<dbReference type="Proteomes" id="UP000093819">
    <property type="component" value="Unassembled WGS sequence"/>
</dbReference>
<dbReference type="AlphaFoldDB" id="A0A1A3NME2"/>
<reference evidence="2" key="1">
    <citation type="submission" date="2016-06" db="EMBL/GenBank/DDBJ databases">
        <authorList>
            <person name="Sutton G."/>
            <person name="Brinkac L."/>
            <person name="Sanka R."/>
            <person name="Adams M."/>
            <person name="Lau E."/>
            <person name="Garcia-Basteiro A."/>
            <person name="Lopez-Varela E."/>
            <person name="Palencia S."/>
        </authorList>
    </citation>
    <scope>NUCLEOTIDE SEQUENCE [LARGE SCALE GENOMIC DNA]</scope>
    <source>
        <strain evidence="2">1245335.1</strain>
    </source>
</reference>
<evidence type="ECO:0000313" key="2">
    <source>
        <dbReference type="Proteomes" id="UP000093819"/>
    </source>
</evidence>
<gene>
    <name evidence="1" type="ORF">A5635_21630</name>
</gene>
<dbReference type="OrthoDB" id="4747054at2"/>
<comment type="caution">
    <text evidence="1">The sequence shown here is derived from an EMBL/GenBank/DDBJ whole genome shotgun (WGS) entry which is preliminary data.</text>
</comment>
<protein>
    <submittedName>
        <fullName evidence="1">Uncharacterized protein</fullName>
    </submittedName>
</protein>
<accession>A0A1A3NME2</accession>
<sequence length="85" mass="9586">MDNPQVTAPNMRRRNYACIGGYVETFGPPTAHVSEDAFGPLIRTSPFGQQGLLMCLTIERWRQIEATVNKAISEYGETRLWKVAQ</sequence>
<organism evidence="1 2">
    <name type="scientific">Mycobacterium asiaticum</name>
    <dbReference type="NCBI Taxonomy" id="1790"/>
    <lineage>
        <taxon>Bacteria</taxon>
        <taxon>Bacillati</taxon>
        <taxon>Actinomycetota</taxon>
        <taxon>Actinomycetes</taxon>
        <taxon>Mycobacteriales</taxon>
        <taxon>Mycobacteriaceae</taxon>
        <taxon>Mycobacterium</taxon>
    </lineage>
</organism>
<dbReference type="RefSeq" id="WP_065035520.1">
    <property type="nucleotide sequence ID" value="NZ_LZLR01000093.1"/>
</dbReference>
<name>A0A1A3NME2_MYCAS</name>
<evidence type="ECO:0000313" key="1">
    <source>
        <dbReference type="EMBL" id="OBK22520.1"/>
    </source>
</evidence>
<proteinExistence type="predicted"/>
<dbReference type="EMBL" id="LZLR01000093">
    <property type="protein sequence ID" value="OBK22520.1"/>
    <property type="molecule type" value="Genomic_DNA"/>
</dbReference>